<dbReference type="NCBIfam" id="TIGR00152">
    <property type="entry name" value="dephospho-CoA kinase"/>
    <property type="match status" value="1"/>
</dbReference>
<dbReference type="GeneID" id="29672973"/>
<keyword evidence="3" id="KW-0173">Coenzyme A biosynthesis</keyword>
<name>D1AWT2_STRM9</name>
<dbReference type="GO" id="GO:0005737">
    <property type="term" value="C:cytoplasm"/>
    <property type="evidence" value="ECO:0007669"/>
    <property type="project" value="UniProtKB-SubCell"/>
</dbReference>
<dbReference type="RefSeq" id="WP_012858315.1">
    <property type="nucleotide sequence ID" value="NC_013515.1"/>
</dbReference>
<dbReference type="PANTHER" id="PTHR10695">
    <property type="entry name" value="DEPHOSPHO-COA KINASE-RELATED"/>
    <property type="match status" value="1"/>
</dbReference>
<dbReference type="SUPFAM" id="SSF52540">
    <property type="entry name" value="P-loop containing nucleoside triphosphate hydrolases"/>
    <property type="match status" value="1"/>
</dbReference>
<dbReference type="EC" id="2.7.1.24" evidence="3 4"/>
<evidence type="ECO:0000256" key="2">
    <source>
        <dbReference type="ARBA" id="ARBA00022840"/>
    </source>
</evidence>
<evidence type="ECO:0000256" key="4">
    <source>
        <dbReference type="NCBIfam" id="TIGR00152"/>
    </source>
</evidence>
<dbReference type="GO" id="GO:0005524">
    <property type="term" value="F:ATP binding"/>
    <property type="evidence" value="ECO:0007669"/>
    <property type="project" value="UniProtKB-UniRule"/>
</dbReference>
<comment type="subcellular location">
    <subcellularLocation>
        <location evidence="3">Cytoplasm</location>
    </subcellularLocation>
</comment>
<feature type="binding site" evidence="3">
    <location>
        <begin position="10"/>
        <end position="15"/>
    </location>
    <ligand>
        <name>ATP</name>
        <dbReference type="ChEBI" id="CHEBI:30616"/>
    </ligand>
</feature>
<keyword evidence="2 3" id="KW-0067">ATP-binding</keyword>
<dbReference type="HAMAP" id="MF_00376">
    <property type="entry name" value="Dephospho_CoA_kinase"/>
    <property type="match status" value="1"/>
</dbReference>
<accession>D1AWT2</accession>
<dbReference type="GO" id="GO:0015937">
    <property type="term" value="P:coenzyme A biosynthetic process"/>
    <property type="evidence" value="ECO:0007669"/>
    <property type="project" value="UniProtKB-UniRule"/>
</dbReference>
<dbReference type="PROSITE" id="PS51219">
    <property type="entry name" value="DPCK"/>
    <property type="match status" value="1"/>
</dbReference>
<dbReference type="Proteomes" id="UP000002072">
    <property type="component" value="Chromosome"/>
</dbReference>
<protein>
    <recommendedName>
        <fullName evidence="3 4">Dephospho-CoA kinase</fullName>
        <ecNumber evidence="3 4">2.7.1.24</ecNumber>
    </recommendedName>
    <alternativeName>
        <fullName evidence="3">Dephosphocoenzyme A kinase</fullName>
    </alternativeName>
</protein>
<evidence type="ECO:0000256" key="1">
    <source>
        <dbReference type="ARBA" id="ARBA00022741"/>
    </source>
</evidence>
<evidence type="ECO:0000313" key="5">
    <source>
        <dbReference type="EMBL" id="ACZ00758.1"/>
    </source>
</evidence>
<dbReference type="AlphaFoldDB" id="D1AWT2"/>
<comment type="pathway">
    <text evidence="3">Cofactor biosynthesis; coenzyme A biosynthesis; CoA from (R)-pantothenate: step 5/5.</text>
</comment>
<keyword evidence="6" id="KW-1185">Reference proteome</keyword>
<dbReference type="EMBL" id="CP001779">
    <property type="protein sequence ID" value="ACZ00758.1"/>
    <property type="molecule type" value="Genomic_DNA"/>
</dbReference>
<proteinExistence type="inferred from homology"/>
<keyword evidence="3" id="KW-0963">Cytoplasm</keyword>
<dbReference type="OrthoDB" id="9812943at2"/>
<dbReference type="KEGG" id="smf:Smon_0274"/>
<dbReference type="InterPro" id="IPR001977">
    <property type="entry name" value="Depp_CoAkinase"/>
</dbReference>
<dbReference type="Gene3D" id="3.40.50.300">
    <property type="entry name" value="P-loop containing nucleotide triphosphate hydrolases"/>
    <property type="match status" value="1"/>
</dbReference>
<dbReference type="UniPathway" id="UPA00241">
    <property type="reaction ID" value="UER00356"/>
</dbReference>
<organism evidence="5 6">
    <name type="scientific">Streptobacillus moniliformis (strain ATCC 14647 / DSM 12112 / NCTC 10651 / 9901)</name>
    <dbReference type="NCBI Taxonomy" id="519441"/>
    <lineage>
        <taxon>Bacteria</taxon>
        <taxon>Fusobacteriati</taxon>
        <taxon>Fusobacteriota</taxon>
        <taxon>Fusobacteriia</taxon>
        <taxon>Fusobacteriales</taxon>
        <taxon>Leptotrichiaceae</taxon>
        <taxon>Streptobacillus</taxon>
    </lineage>
</organism>
<sequence length="196" mass="22871">MIVGLTGSIGVGKSKIFDFIKTIMKDEAEYIDADLITAKLYNIETVKKELYSMFGTCDKSEISKIVFSDSSKLTLLNNYMHKIIIRKLKDEIENCDKKYMFLDVPLIYELNLQYLFDKIIVVYAPKNIQIERIMKRNNLTYEEAISRIEKQIDIEIKKEKADYIIDNSSDIEVGYVNTLDVLMKLRKEETYGNKEC</sequence>
<keyword evidence="1 3" id="KW-0547">Nucleotide-binding</keyword>
<dbReference type="CDD" id="cd02022">
    <property type="entry name" value="DPCK"/>
    <property type="match status" value="1"/>
</dbReference>
<dbReference type="PANTHER" id="PTHR10695:SF46">
    <property type="entry name" value="BIFUNCTIONAL COENZYME A SYNTHASE-RELATED"/>
    <property type="match status" value="1"/>
</dbReference>
<dbReference type="STRING" id="519441.Smon_0274"/>
<evidence type="ECO:0000313" key="6">
    <source>
        <dbReference type="Proteomes" id="UP000002072"/>
    </source>
</evidence>
<dbReference type="Pfam" id="PF01121">
    <property type="entry name" value="CoaE"/>
    <property type="match status" value="1"/>
</dbReference>
<dbReference type="GO" id="GO:0004140">
    <property type="term" value="F:dephospho-CoA kinase activity"/>
    <property type="evidence" value="ECO:0007669"/>
    <property type="project" value="UniProtKB-UniRule"/>
</dbReference>
<keyword evidence="3 5" id="KW-0808">Transferase</keyword>
<comment type="catalytic activity">
    <reaction evidence="3">
        <text>3'-dephospho-CoA + ATP = ADP + CoA + H(+)</text>
        <dbReference type="Rhea" id="RHEA:18245"/>
        <dbReference type="ChEBI" id="CHEBI:15378"/>
        <dbReference type="ChEBI" id="CHEBI:30616"/>
        <dbReference type="ChEBI" id="CHEBI:57287"/>
        <dbReference type="ChEBI" id="CHEBI:57328"/>
        <dbReference type="ChEBI" id="CHEBI:456216"/>
        <dbReference type="EC" id="2.7.1.24"/>
    </reaction>
</comment>
<dbReference type="InterPro" id="IPR027417">
    <property type="entry name" value="P-loop_NTPase"/>
</dbReference>
<gene>
    <name evidence="3" type="primary">coaE</name>
    <name evidence="5" type="ordered locus">Smon_0274</name>
</gene>
<comment type="function">
    <text evidence="3">Catalyzes the phosphorylation of the 3'-hydroxyl group of dephosphocoenzyme A to form coenzyme A.</text>
</comment>
<dbReference type="eggNOG" id="COG0237">
    <property type="taxonomic scope" value="Bacteria"/>
</dbReference>
<dbReference type="HOGENOM" id="CLU_057180_2_1_0"/>
<evidence type="ECO:0000256" key="3">
    <source>
        <dbReference type="HAMAP-Rule" id="MF_00376"/>
    </source>
</evidence>
<keyword evidence="3 5" id="KW-0418">Kinase</keyword>
<reference evidence="5 6" key="1">
    <citation type="journal article" date="2009" name="Stand. Genomic Sci.">
        <title>Complete genome sequence of Streptobacillus moniliformis type strain (9901T).</title>
        <authorList>
            <person name="Nolan M."/>
            <person name="Gronow S."/>
            <person name="Lapidus A."/>
            <person name="Ivanova N."/>
            <person name="Copeland A."/>
            <person name="Lucas S."/>
            <person name="Del Rio T.G."/>
            <person name="Chen F."/>
            <person name="Tice H."/>
            <person name="Pitluck S."/>
            <person name="Cheng J.F."/>
            <person name="Sims D."/>
            <person name="Meincke L."/>
            <person name="Bruce D."/>
            <person name="Goodwin L."/>
            <person name="Brettin T."/>
            <person name="Han C."/>
            <person name="Detter J.C."/>
            <person name="Ovchinikova G."/>
            <person name="Pati A."/>
            <person name="Mavromatis K."/>
            <person name="Mikhailova N."/>
            <person name="Chen A."/>
            <person name="Palaniappan K."/>
            <person name="Land M."/>
            <person name="Hauser L."/>
            <person name="Chang Y.J."/>
            <person name="Jeffries C.D."/>
            <person name="Rohde M."/>
            <person name="Sproer C."/>
            <person name="Goker M."/>
            <person name="Bristow J."/>
            <person name="Eisen J.A."/>
            <person name="Markowitz V."/>
            <person name="Hugenholtz P."/>
            <person name="Kyrpides N.C."/>
            <person name="Klenk H.P."/>
            <person name="Chain P."/>
        </authorList>
    </citation>
    <scope>NUCLEOTIDE SEQUENCE [LARGE SCALE GENOMIC DNA]</scope>
    <source>
        <strain evidence="6">ATCC 14647 / DSM 12112 / NCTC 10651 / 9901</strain>
    </source>
</reference>
<comment type="similarity">
    <text evidence="3">Belongs to the CoaE family.</text>
</comment>